<feature type="region of interest" description="Disordered" evidence="1">
    <location>
        <begin position="1"/>
        <end position="32"/>
    </location>
</feature>
<evidence type="ECO:0000256" key="1">
    <source>
        <dbReference type="SAM" id="MobiDB-lite"/>
    </source>
</evidence>
<reference evidence="3 4" key="1">
    <citation type="journal article" date="2019" name="Genome Biol. Evol.">
        <title>Nanopore Sequencing Significantly Improves Genome Assembly of the Protozoan Parasite Trypanosoma cruzi.</title>
        <authorList>
            <person name="Diaz-Viraque F."/>
            <person name="Pita S."/>
            <person name="Greif G."/>
            <person name="de Souza R.C.M."/>
            <person name="Iraola G."/>
            <person name="Robello C."/>
        </authorList>
    </citation>
    <scope>NUCLEOTIDE SEQUENCE [LARGE SCALE GENOMIC DNA]</scope>
    <source>
        <strain evidence="3 4">Berenice</strain>
    </source>
</reference>
<evidence type="ECO:0000313" key="2">
    <source>
        <dbReference type="EMBL" id="KAF5215850.1"/>
    </source>
</evidence>
<name>A0A7J6XQQ3_TRYCR</name>
<sequence length="210" mass="23374">MRSRCAATSATSSQFNSSVSSTSSQSPACPGRATNTLRHNVVPLLLSNHERNAQRVLAHVLHALQPHADQAGRHALQLVVLVLFVAPQRRVAGGIAVLEEVRRSNRAGVRVAVIDLQRVQHRHRDNKECVWMCAESKATAIARGSHRGTVRHASAHTEQRTHPAKQKQREKKNDPKSRQHFLAWRASCSPVSRPQTQCKRRPTHIHPMAP</sequence>
<dbReference type="VEuPathDB" id="TriTrypDB:ECC02_011436"/>
<accession>A0A7J6XQQ3</accession>
<reference evidence="3" key="2">
    <citation type="submission" date="2020-04" db="EMBL/GenBank/DDBJ databases">
        <authorList>
            <person name="Diaz Viraque F."/>
        </authorList>
    </citation>
    <scope>NUCLEOTIDE SEQUENCE</scope>
    <source>
        <strain evidence="3">Berenice</strain>
    </source>
</reference>
<feature type="compositionally biased region" description="Low complexity" evidence="1">
    <location>
        <begin position="1"/>
        <end position="26"/>
    </location>
</feature>
<dbReference type="AlphaFoldDB" id="A0A7J6XQQ3"/>
<feature type="compositionally biased region" description="Basic residues" evidence="1">
    <location>
        <begin position="144"/>
        <end position="154"/>
    </location>
</feature>
<dbReference type="EMBL" id="JABDHM010000174">
    <property type="protein sequence ID" value="KAF5216812.1"/>
    <property type="molecule type" value="Genomic_DNA"/>
</dbReference>
<dbReference type="EMBL" id="JABDHM010000265">
    <property type="protein sequence ID" value="KAF5215850.1"/>
    <property type="molecule type" value="Genomic_DNA"/>
</dbReference>
<dbReference type="Proteomes" id="UP000583944">
    <property type="component" value="Unassembled WGS sequence"/>
</dbReference>
<evidence type="ECO:0000313" key="4">
    <source>
        <dbReference type="Proteomes" id="UP000583944"/>
    </source>
</evidence>
<organism evidence="3 4">
    <name type="scientific">Trypanosoma cruzi</name>
    <dbReference type="NCBI Taxonomy" id="5693"/>
    <lineage>
        <taxon>Eukaryota</taxon>
        <taxon>Discoba</taxon>
        <taxon>Euglenozoa</taxon>
        <taxon>Kinetoplastea</taxon>
        <taxon>Metakinetoplastina</taxon>
        <taxon>Trypanosomatida</taxon>
        <taxon>Trypanosomatidae</taxon>
        <taxon>Trypanosoma</taxon>
        <taxon>Schizotrypanum</taxon>
    </lineage>
</organism>
<feature type="region of interest" description="Disordered" evidence="1">
    <location>
        <begin position="142"/>
        <end position="178"/>
    </location>
</feature>
<gene>
    <name evidence="3" type="ORF">ECC02_010382</name>
    <name evidence="2" type="ORF">ECC02_011436</name>
</gene>
<protein>
    <submittedName>
        <fullName evidence="3">Uncharacterized protein</fullName>
    </submittedName>
</protein>
<dbReference type="VEuPathDB" id="TriTrypDB:ECC02_010382"/>
<comment type="caution">
    <text evidence="3">The sequence shown here is derived from an EMBL/GenBank/DDBJ whole genome shotgun (WGS) entry which is preliminary data.</text>
</comment>
<proteinExistence type="predicted"/>
<evidence type="ECO:0000313" key="3">
    <source>
        <dbReference type="EMBL" id="KAF5216812.1"/>
    </source>
</evidence>